<reference evidence="2 3" key="1">
    <citation type="submission" date="2020-01" db="EMBL/GenBank/DDBJ databases">
        <authorList>
            <person name="Kim M."/>
        </authorList>
    </citation>
    <scope>NUCLEOTIDE SEQUENCE [LARGE SCALE GENOMIC DNA]</scope>
    <source>
        <strain evidence="2 3">BT10</strain>
    </source>
</reference>
<keyword evidence="1" id="KW-0812">Transmembrane</keyword>
<name>A0A6P1P0E3_9BACT</name>
<feature type="transmembrane region" description="Helical" evidence="1">
    <location>
        <begin position="99"/>
        <end position="120"/>
    </location>
</feature>
<evidence type="ECO:0008006" key="4">
    <source>
        <dbReference type="Google" id="ProtNLM"/>
    </source>
</evidence>
<dbReference type="RefSeq" id="WP_160692620.1">
    <property type="nucleotide sequence ID" value="NZ_CP047897.1"/>
</dbReference>
<dbReference type="EMBL" id="CP047897">
    <property type="protein sequence ID" value="QHL88334.1"/>
    <property type="molecule type" value="Genomic_DNA"/>
</dbReference>
<organism evidence="2 3">
    <name type="scientific">Nibribacter ruber</name>
    <dbReference type="NCBI Taxonomy" id="2698458"/>
    <lineage>
        <taxon>Bacteria</taxon>
        <taxon>Pseudomonadati</taxon>
        <taxon>Bacteroidota</taxon>
        <taxon>Cytophagia</taxon>
        <taxon>Cytophagales</taxon>
        <taxon>Hymenobacteraceae</taxon>
        <taxon>Nibribacter</taxon>
    </lineage>
</organism>
<sequence>MSFVLIGNGLYFLYQDAKRTKFGSYAIGRVIRTKGKWSFTGNRHSYAFFPVVEFKTKEGEVLQMDYPVGAGVPMHREGQTLDFIYYDGELYPTGPEWKFFYWFLIGLGLVVGLYVTYLLTTGEASFFANL</sequence>
<keyword evidence="1" id="KW-0472">Membrane</keyword>
<dbReference type="Proteomes" id="UP000464214">
    <property type="component" value="Chromosome"/>
</dbReference>
<proteinExistence type="predicted"/>
<accession>A0A6P1P0E3</accession>
<gene>
    <name evidence="2" type="ORF">GU926_13185</name>
</gene>
<dbReference type="AlphaFoldDB" id="A0A6P1P0E3"/>
<evidence type="ECO:0000256" key="1">
    <source>
        <dbReference type="SAM" id="Phobius"/>
    </source>
</evidence>
<evidence type="ECO:0000313" key="3">
    <source>
        <dbReference type="Proteomes" id="UP000464214"/>
    </source>
</evidence>
<evidence type="ECO:0000313" key="2">
    <source>
        <dbReference type="EMBL" id="QHL88334.1"/>
    </source>
</evidence>
<protein>
    <recommendedName>
        <fullName evidence="4">DUF3592 domain-containing protein</fullName>
    </recommendedName>
</protein>
<keyword evidence="1" id="KW-1133">Transmembrane helix</keyword>
<keyword evidence="3" id="KW-1185">Reference proteome</keyword>
<dbReference type="KEGG" id="nib:GU926_13185"/>